<evidence type="ECO:0000313" key="2">
    <source>
        <dbReference type="EMBL" id="CAK9167464.1"/>
    </source>
</evidence>
<dbReference type="Proteomes" id="UP001642360">
    <property type="component" value="Unassembled WGS sequence"/>
</dbReference>
<dbReference type="EMBL" id="CAUOFW020004835">
    <property type="protein sequence ID" value="CAK9167464.1"/>
    <property type="molecule type" value="Genomic_DNA"/>
</dbReference>
<evidence type="ECO:0000313" key="3">
    <source>
        <dbReference type="Proteomes" id="UP001642360"/>
    </source>
</evidence>
<proteinExistence type="predicted"/>
<feature type="signal peptide" evidence="1">
    <location>
        <begin position="1"/>
        <end position="24"/>
    </location>
</feature>
<sequence length="89" mass="10092">MKMSLLVLGLLVLMLSILMNEACAVVPHQGTLVRHHLIGAVVASANRWREWRRFTSAVERGMEQSGILVFETTFNWLYYVCAMCNHVNG</sequence>
<reference evidence="2 3" key="1">
    <citation type="submission" date="2024-02" db="EMBL/GenBank/DDBJ databases">
        <authorList>
            <person name="Vignale AGUSTIN F."/>
            <person name="Sosa J E."/>
            <person name="Modenutti C."/>
        </authorList>
    </citation>
    <scope>NUCLEOTIDE SEQUENCE [LARGE SCALE GENOMIC DNA]</scope>
</reference>
<organism evidence="2 3">
    <name type="scientific">Ilex paraguariensis</name>
    <name type="common">yerba mate</name>
    <dbReference type="NCBI Taxonomy" id="185542"/>
    <lineage>
        <taxon>Eukaryota</taxon>
        <taxon>Viridiplantae</taxon>
        <taxon>Streptophyta</taxon>
        <taxon>Embryophyta</taxon>
        <taxon>Tracheophyta</taxon>
        <taxon>Spermatophyta</taxon>
        <taxon>Magnoliopsida</taxon>
        <taxon>eudicotyledons</taxon>
        <taxon>Gunneridae</taxon>
        <taxon>Pentapetalae</taxon>
        <taxon>asterids</taxon>
        <taxon>campanulids</taxon>
        <taxon>Aquifoliales</taxon>
        <taxon>Aquifoliaceae</taxon>
        <taxon>Ilex</taxon>
    </lineage>
</organism>
<gene>
    <name evidence="2" type="ORF">ILEXP_LOCUS36735</name>
</gene>
<dbReference type="AlphaFoldDB" id="A0ABC8TDH1"/>
<keyword evidence="3" id="KW-1185">Reference proteome</keyword>
<accession>A0ABC8TDH1</accession>
<comment type="caution">
    <text evidence="2">The sequence shown here is derived from an EMBL/GenBank/DDBJ whole genome shotgun (WGS) entry which is preliminary data.</text>
</comment>
<keyword evidence="1" id="KW-0732">Signal</keyword>
<name>A0ABC8TDH1_9AQUA</name>
<feature type="chain" id="PRO_5044776359" evidence="1">
    <location>
        <begin position="25"/>
        <end position="89"/>
    </location>
</feature>
<evidence type="ECO:0000256" key="1">
    <source>
        <dbReference type="SAM" id="SignalP"/>
    </source>
</evidence>
<protein>
    <submittedName>
        <fullName evidence="2">Uncharacterized protein</fullName>
    </submittedName>
</protein>